<dbReference type="SUPFAM" id="SSF52266">
    <property type="entry name" value="SGNH hydrolase"/>
    <property type="match status" value="1"/>
</dbReference>
<dbReference type="eggNOG" id="COG1835">
    <property type="taxonomic scope" value="Bacteria"/>
</dbReference>
<dbReference type="Proteomes" id="UP000007962">
    <property type="component" value="Chromosome"/>
</dbReference>
<feature type="region of interest" description="Disordered" evidence="8">
    <location>
        <begin position="1"/>
        <end position="37"/>
    </location>
</feature>
<gene>
    <name evidence="11" type="ordered locus">Bcav_3022</name>
</gene>
<dbReference type="GO" id="GO:0016747">
    <property type="term" value="F:acyltransferase activity, transferring groups other than amino-acyl groups"/>
    <property type="evidence" value="ECO:0007669"/>
    <property type="project" value="InterPro"/>
</dbReference>
<dbReference type="eggNOG" id="COG2755">
    <property type="taxonomic scope" value="Bacteria"/>
</dbReference>
<organism evidence="11 12">
    <name type="scientific">Beutenbergia cavernae (strain ATCC BAA-8 / DSM 12333 / CCUG 43141 / JCM 11478 / NBRC 16432 / NCIMB 13614 / HKI 0122)</name>
    <dbReference type="NCBI Taxonomy" id="471853"/>
    <lineage>
        <taxon>Bacteria</taxon>
        <taxon>Bacillati</taxon>
        <taxon>Actinomycetota</taxon>
        <taxon>Actinomycetes</taxon>
        <taxon>Micrococcales</taxon>
        <taxon>Beutenbergiaceae</taxon>
        <taxon>Beutenbergia</taxon>
    </lineage>
</organism>
<protein>
    <submittedName>
        <fullName evidence="11">Acyltransferase 3</fullName>
    </submittedName>
</protein>
<keyword evidence="5 9" id="KW-1133">Transmembrane helix</keyword>
<feature type="transmembrane region" description="Helical" evidence="9">
    <location>
        <begin position="352"/>
        <end position="375"/>
    </location>
</feature>
<dbReference type="InterPro" id="IPR002656">
    <property type="entry name" value="Acyl_transf_3_dom"/>
</dbReference>
<evidence type="ECO:0000259" key="10">
    <source>
        <dbReference type="Pfam" id="PF01757"/>
    </source>
</evidence>
<feature type="transmembrane region" description="Helical" evidence="9">
    <location>
        <begin position="176"/>
        <end position="192"/>
    </location>
</feature>
<reference evidence="11 12" key="1">
    <citation type="journal article" date="2009" name="Stand. Genomic Sci.">
        <title>Complete genome sequence of Beutenbergia cavernae type strain (HKI 0122).</title>
        <authorList>
            <person name="Land M."/>
            <person name="Pukall R."/>
            <person name="Abt B."/>
            <person name="Goker M."/>
            <person name="Rohde M."/>
            <person name="Glavina Del Rio T."/>
            <person name="Tice H."/>
            <person name="Copeland A."/>
            <person name="Cheng J.F."/>
            <person name="Lucas S."/>
            <person name="Chen F."/>
            <person name="Nolan M."/>
            <person name="Bruce D."/>
            <person name="Goodwin L."/>
            <person name="Pitluck S."/>
            <person name="Ivanova N."/>
            <person name="Mavromatis K."/>
            <person name="Ovchinnikova G."/>
            <person name="Pati A."/>
            <person name="Chen A."/>
            <person name="Palaniappan K."/>
            <person name="Hauser L."/>
            <person name="Chang Y.J."/>
            <person name="Jefferies C.C."/>
            <person name="Saunders E."/>
            <person name="Brettin T."/>
            <person name="Detter J.C."/>
            <person name="Han C."/>
            <person name="Chain P."/>
            <person name="Bristow J."/>
            <person name="Eisen J.A."/>
            <person name="Markowitz V."/>
            <person name="Hugenholtz P."/>
            <person name="Kyrpides N.C."/>
            <person name="Klenk H.P."/>
            <person name="Lapidus A."/>
        </authorList>
    </citation>
    <scope>NUCLEOTIDE SEQUENCE [LARGE SCALE GENOMIC DNA]</scope>
    <source>
        <strain evidence="12">ATCC BAA-8 / DSM 12333 / NBRC 16432</strain>
    </source>
</reference>
<dbReference type="PANTHER" id="PTHR23028:SF53">
    <property type="entry name" value="ACYL_TRANSF_3 DOMAIN-CONTAINING PROTEIN"/>
    <property type="match status" value="1"/>
</dbReference>
<feature type="compositionally biased region" description="Low complexity" evidence="8">
    <location>
        <begin position="22"/>
        <end position="37"/>
    </location>
</feature>
<feature type="transmembrane region" description="Helical" evidence="9">
    <location>
        <begin position="327"/>
        <end position="346"/>
    </location>
</feature>
<evidence type="ECO:0000256" key="7">
    <source>
        <dbReference type="ARBA" id="ARBA00023315"/>
    </source>
</evidence>
<feature type="transmembrane region" description="Helical" evidence="9">
    <location>
        <begin position="40"/>
        <end position="58"/>
    </location>
</feature>
<feature type="transmembrane region" description="Helical" evidence="9">
    <location>
        <begin position="259"/>
        <end position="277"/>
    </location>
</feature>
<evidence type="ECO:0000256" key="6">
    <source>
        <dbReference type="ARBA" id="ARBA00023136"/>
    </source>
</evidence>
<evidence type="ECO:0000256" key="5">
    <source>
        <dbReference type="ARBA" id="ARBA00022989"/>
    </source>
</evidence>
<evidence type="ECO:0000256" key="4">
    <source>
        <dbReference type="ARBA" id="ARBA00022692"/>
    </source>
</evidence>
<feature type="compositionally biased region" description="Low complexity" evidence="8">
    <location>
        <begin position="441"/>
        <end position="470"/>
    </location>
</feature>
<evidence type="ECO:0000256" key="8">
    <source>
        <dbReference type="SAM" id="MobiDB-lite"/>
    </source>
</evidence>
<keyword evidence="3 11" id="KW-0808">Transferase</keyword>
<feature type="compositionally biased region" description="Pro residues" evidence="8">
    <location>
        <begin position="471"/>
        <end position="480"/>
    </location>
</feature>
<name>C5BZT7_BEUC1</name>
<dbReference type="GO" id="GO:0009103">
    <property type="term" value="P:lipopolysaccharide biosynthetic process"/>
    <property type="evidence" value="ECO:0007669"/>
    <property type="project" value="TreeGrafter"/>
</dbReference>
<feature type="transmembrane region" description="Helical" evidence="9">
    <location>
        <begin position="106"/>
        <end position="125"/>
    </location>
</feature>
<dbReference type="RefSeq" id="WP_015883507.1">
    <property type="nucleotide sequence ID" value="NC_012669.1"/>
</dbReference>
<feature type="transmembrane region" description="Helical" evidence="9">
    <location>
        <begin position="402"/>
        <end position="421"/>
    </location>
</feature>
<evidence type="ECO:0000313" key="12">
    <source>
        <dbReference type="Proteomes" id="UP000007962"/>
    </source>
</evidence>
<dbReference type="PANTHER" id="PTHR23028">
    <property type="entry name" value="ACETYLTRANSFERASE"/>
    <property type="match status" value="1"/>
</dbReference>
<dbReference type="GO" id="GO:0005886">
    <property type="term" value="C:plasma membrane"/>
    <property type="evidence" value="ECO:0007669"/>
    <property type="project" value="UniProtKB-SubCell"/>
</dbReference>
<evidence type="ECO:0000256" key="3">
    <source>
        <dbReference type="ARBA" id="ARBA00022679"/>
    </source>
</evidence>
<keyword evidence="7 11" id="KW-0012">Acyltransferase</keyword>
<keyword evidence="6 9" id="KW-0472">Membrane</keyword>
<dbReference type="AlphaFoldDB" id="C5BZT7"/>
<comment type="subcellular location">
    <subcellularLocation>
        <location evidence="1">Cell membrane</location>
        <topology evidence="1">Multi-pass membrane protein</topology>
    </subcellularLocation>
</comment>
<feature type="transmembrane region" description="Helical" evidence="9">
    <location>
        <begin position="64"/>
        <end position="85"/>
    </location>
</feature>
<evidence type="ECO:0000256" key="9">
    <source>
        <dbReference type="SAM" id="Phobius"/>
    </source>
</evidence>
<keyword evidence="4 9" id="KW-0812">Transmembrane</keyword>
<proteinExistence type="predicted"/>
<dbReference type="InterPro" id="IPR036514">
    <property type="entry name" value="SGNH_hydro_sf"/>
</dbReference>
<dbReference type="Gene3D" id="3.40.50.1110">
    <property type="entry name" value="SGNH hydrolase"/>
    <property type="match status" value="1"/>
</dbReference>
<feature type="transmembrane region" description="Helical" evidence="9">
    <location>
        <begin position="226"/>
        <end position="247"/>
    </location>
</feature>
<dbReference type="InterPro" id="IPR050879">
    <property type="entry name" value="Acyltransferase_3"/>
</dbReference>
<dbReference type="Pfam" id="PF01757">
    <property type="entry name" value="Acyl_transf_3"/>
    <property type="match status" value="1"/>
</dbReference>
<feature type="region of interest" description="Disordered" evidence="8">
    <location>
        <begin position="441"/>
        <end position="485"/>
    </location>
</feature>
<dbReference type="EMBL" id="CP001618">
    <property type="protein sequence ID" value="ACQ81267.1"/>
    <property type="molecule type" value="Genomic_DNA"/>
</dbReference>
<keyword evidence="2" id="KW-1003">Cell membrane</keyword>
<evidence type="ECO:0000313" key="11">
    <source>
        <dbReference type="EMBL" id="ACQ81267.1"/>
    </source>
</evidence>
<feature type="transmembrane region" description="Helical" evidence="9">
    <location>
        <begin position="199"/>
        <end position="220"/>
    </location>
</feature>
<dbReference type="KEGG" id="bcv:Bcav_3022"/>
<sequence length="646" mass="67450">MSTTLTRARPEPAAPSPGRSGRTTTAPHAPSRPSSSRIRGLDGLRALAVLAVLVYHTWPQALPGGFLGVDVFFVVSGFLITTLLLREVRDAGRLDLRRFWARRARRLLPALATVVVTGVLLARLVEPDLLVGIGRQVLGAATFSSNWLAVAAEASYFDQTAPQLFATFWSLAIEEQFYLIWPVALAVLLAVVRTWRARVAVAGAAALASAVAMAVLYAPGADPTRVYYGTDTHVVGLLLGVGAAFWLSGRAGRGLPLPLRRLAPVAVVALVALMALLHSDAAFTYRGGILLASVLALLAVLGCAAGRGPYVRVLESRPLVWVGERSYGIYLWHWPLLLVVAAAADAPPRSPSWWATTALALAATFGLAAASYRWVEAPVRRDGFRATLARVATASRRPAPRLAAALVSLAVVCAMVATATAPRSSGAQQSVEAGLAAIADSSASSPDGDAAADPGTDVPPDAAPSAGTPPDAAPEAPPPVTGEQISAFGDSVLSGAAPAVLTRFPGIALDAEPIRKWLDAPALVQAALDAGTLRDVVVLNFGTNGGFQFDGSEDAMRQVLDLIGPERRVVLVNTVGVSYWVPDANALLAAIAADYPNVVVADWHAAVADRPELLHSDRTHPTMAGTEVYADVVQAALAELGPPPQG</sequence>
<feature type="domain" description="Acyltransferase 3" evidence="10">
    <location>
        <begin position="39"/>
        <end position="370"/>
    </location>
</feature>
<accession>C5BZT7</accession>
<feature type="transmembrane region" description="Helical" evidence="9">
    <location>
        <begin position="283"/>
        <end position="306"/>
    </location>
</feature>
<keyword evidence="12" id="KW-1185">Reference proteome</keyword>
<evidence type="ECO:0000256" key="2">
    <source>
        <dbReference type="ARBA" id="ARBA00022475"/>
    </source>
</evidence>
<evidence type="ECO:0000256" key="1">
    <source>
        <dbReference type="ARBA" id="ARBA00004651"/>
    </source>
</evidence>
<dbReference type="OrthoDB" id="3404679at2"/>
<dbReference type="HOGENOM" id="CLU_005679_11_2_11"/>
<dbReference type="STRING" id="471853.Bcav_3022"/>